<protein>
    <recommendedName>
        <fullName evidence="2">GYF domain-containing protein</fullName>
    </recommendedName>
</protein>
<feature type="compositionally biased region" description="Basic and acidic residues" evidence="1">
    <location>
        <begin position="37"/>
        <end position="53"/>
    </location>
</feature>
<dbReference type="CDD" id="cd00072">
    <property type="entry name" value="GYF"/>
    <property type="match status" value="1"/>
</dbReference>
<dbReference type="Proteomes" id="UP000001514">
    <property type="component" value="Unassembled WGS sequence"/>
</dbReference>
<dbReference type="Gene3D" id="3.30.1490.40">
    <property type="match status" value="1"/>
</dbReference>
<dbReference type="STRING" id="88036.D8QWQ6"/>
<feature type="compositionally biased region" description="Basic and acidic residues" evidence="1">
    <location>
        <begin position="63"/>
        <end position="113"/>
    </location>
</feature>
<dbReference type="InterPro" id="IPR003169">
    <property type="entry name" value="GYF"/>
</dbReference>
<feature type="compositionally biased region" description="Low complexity" evidence="1">
    <location>
        <begin position="125"/>
        <end position="137"/>
    </location>
</feature>
<organism evidence="4">
    <name type="scientific">Selaginella moellendorffii</name>
    <name type="common">Spikemoss</name>
    <dbReference type="NCBI Taxonomy" id="88036"/>
    <lineage>
        <taxon>Eukaryota</taxon>
        <taxon>Viridiplantae</taxon>
        <taxon>Streptophyta</taxon>
        <taxon>Embryophyta</taxon>
        <taxon>Tracheophyta</taxon>
        <taxon>Lycopodiopsida</taxon>
        <taxon>Selaginellales</taxon>
        <taxon>Selaginellaceae</taxon>
        <taxon>Selaginella</taxon>
    </lineage>
</organism>
<feature type="domain" description="GYF" evidence="2">
    <location>
        <begin position="341"/>
        <end position="392"/>
    </location>
</feature>
<feature type="region of interest" description="Disordered" evidence="1">
    <location>
        <begin position="211"/>
        <end position="233"/>
    </location>
</feature>
<dbReference type="EMBL" id="GL377568">
    <property type="protein sequence ID" value="EFJ35675.1"/>
    <property type="molecule type" value="Genomic_DNA"/>
</dbReference>
<dbReference type="HOGENOM" id="CLU_281496_0_0_1"/>
<dbReference type="PANTHER" id="PTHR46992:SF1">
    <property type="entry name" value="GYF DOMAIN-CONTAINING PROTEIN"/>
    <property type="match status" value="1"/>
</dbReference>
<dbReference type="PANTHER" id="PTHR46992">
    <property type="entry name" value="GYF DOMAIN-CONTAINING PROTEIN"/>
    <property type="match status" value="1"/>
</dbReference>
<feature type="region of interest" description="Disordered" evidence="1">
    <location>
        <begin position="121"/>
        <end position="140"/>
    </location>
</feature>
<dbReference type="InterPro" id="IPR035445">
    <property type="entry name" value="GYF-like_dom_sf"/>
</dbReference>
<evidence type="ECO:0000256" key="1">
    <source>
        <dbReference type="SAM" id="MobiDB-lite"/>
    </source>
</evidence>
<keyword evidence="4" id="KW-1185">Reference proteome</keyword>
<sequence>MMDDSYKHAVPLSPQWLSAKHGDTKLPAELPSTPKGGDPDSKRGDGDKKKDWWRTLSPGIGTPDRERWREDERETVGTRRDRWVEPVNRDRDAFDSRRDGKWSNRWGPDDKEKEFRREKWLAGRSPAPSALPKSAPGFGAGRGRGVGSVGFAAGRGRASGTTLGSYSAALSGGHIGAPPPTVEKPGNSFKYPRAKLLDIYRKCGGASGFTEKELSPDVSEVSESSPMDPLAFVTPNPEEQLVLESIWKGKTVSSISSNGRSKRLSEATSRMDSVLPDEEKLVVEKIDTIDTSITEYSSPTEITDEVKHVEPPLETFAEDIKLQQVDVAEKEKQVVPPEPETLKLLYVDPQGDVQGPFSSGDILQWYEAGYFGPDLLVRDASAPEGSPFIPLGSVMPQLVQTTERTTVIETARGTSLFSGSGFSDIRPFYLADERKDNADKQKTIASQTEVSGQLLSSFLHPQVPGSLPDDSIVAAGRKDEHLVQPFMQMEKPPRSFVHELEELELARQQQAQALARQQVQQSSLDFHMQPGAVSDHSPLHTKNLQRSMSDFIMDPLRREQLLMEQLPYQYEQQQVHPGLYGIEKQIMQQQEERLINSLSDQYLQLMQSRHQQDVLMHLLQQKQQERELSRLLSAPQNFPERRISGVWKVDDSGYPMRVMDNMHQPRLQHQSSLPALYARDDRLPGHGFEERDRLEQLELQTLAGLQRVSSENFFPQPRNEVHQGLTKEALQAIISGAGNPSSRIPSWEEQMMQEQYLKSLERNQASLGLGIADQVVHNHKMDRQGLSSQEYMLQQLMRNQQLHERKVSIERELQPSLWNNTAEPENFKWRGGLQHNGVFSNNIPASMPDSYLKHSAPLNQQGVEVQKGFLSGSFPSYDGFVSDGFHAPVREVENRKMKLATPVDLSSTQAGKLENGMQMSSTRPLQADASQSRVHTGIQDFLTSENTSAPTNVKPDLVDIVSNGLVPSNQQGSVMPLAPQSLLTAADVKSFRSWCETQIKELTGSSDMRQLDYCVSLPSVLEAERSLTQYLGESSDAQAFKGEFLRCRELMTPQMLQVFNSGLKSDAKVEGGSQTVSKKKTKKGKKIVDPSLLGFSVASNRMLMGEIQYVDDM</sequence>
<evidence type="ECO:0000313" key="3">
    <source>
        <dbReference type="EMBL" id="EFJ35675.1"/>
    </source>
</evidence>
<dbReference type="KEGG" id="smo:SELMODRAFT_438556"/>
<evidence type="ECO:0000259" key="2">
    <source>
        <dbReference type="PROSITE" id="PS50829"/>
    </source>
</evidence>
<dbReference type="Pfam" id="PF02213">
    <property type="entry name" value="GYF"/>
    <property type="match status" value="1"/>
</dbReference>
<proteinExistence type="predicted"/>
<dbReference type="eggNOG" id="KOG1862">
    <property type="taxonomic scope" value="Eukaryota"/>
</dbReference>
<dbReference type="SUPFAM" id="SSF55277">
    <property type="entry name" value="GYF domain"/>
    <property type="match status" value="1"/>
</dbReference>
<accession>D8QWQ6</accession>
<reference evidence="3 4" key="1">
    <citation type="journal article" date="2011" name="Science">
        <title>The Selaginella genome identifies genetic changes associated with the evolution of vascular plants.</title>
        <authorList>
            <person name="Banks J.A."/>
            <person name="Nishiyama T."/>
            <person name="Hasebe M."/>
            <person name="Bowman J.L."/>
            <person name="Gribskov M."/>
            <person name="dePamphilis C."/>
            <person name="Albert V.A."/>
            <person name="Aono N."/>
            <person name="Aoyama T."/>
            <person name="Ambrose B.A."/>
            <person name="Ashton N.W."/>
            <person name="Axtell M.J."/>
            <person name="Barker E."/>
            <person name="Barker M.S."/>
            <person name="Bennetzen J.L."/>
            <person name="Bonawitz N.D."/>
            <person name="Chapple C."/>
            <person name="Cheng C."/>
            <person name="Correa L.G."/>
            <person name="Dacre M."/>
            <person name="DeBarry J."/>
            <person name="Dreyer I."/>
            <person name="Elias M."/>
            <person name="Engstrom E.M."/>
            <person name="Estelle M."/>
            <person name="Feng L."/>
            <person name="Finet C."/>
            <person name="Floyd S.K."/>
            <person name="Frommer W.B."/>
            <person name="Fujita T."/>
            <person name="Gramzow L."/>
            <person name="Gutensohn M."/>
            <person name="Harholt J."/>
            <person name="Hattori M."/>
            <person name="Heyl A."/>
            <person name="Hirai T."/>
            <person name="Hiwatashi Y."/>
            <person name="Ishikawa M."/>
            <person name="Iwata M."/>
            <person name="Karol K.G."/>
            <person name="Koehler B."/>
            <person name="Kolukisaoglu U."/>
            <person name="Kubo M."/>
            <person name="Kurata T."/>
            <person name="Lalonde S."/>
            <person name="Li K."/>
            <person name="Li Y."/>
            <person name="Litt A."/>
            <person name="Lyons E."/>
            <person name="Manning G."/>
            <person name="Maruyama T."/>
            <person name="Michael T.P."/>
            <person name="Mikami K."/>
            <person name="Miyazaki S."/>
            <person name="Morinaga S."/>
            <person name="Murata T."/>
            <person name="Mueller-Roeber B."/>
            <person name="Nelson D.R."/>
            <person name="Obara M."/>
            <person name="Oguri Y."/>
            <person name="Olmstead R.G."/>
            <person name="Onodera N."/>
            <person name="Petersen B.L."/>
            <person name="Pils B."/>
            <person name="Prigge M."/>
            <person name="Rensing S.A."/>
            <person name="Riano-Pachon D.M."/>
            <person name="Roberts A.W."/>
            <person name="Sato Y."/>
            <person name="Scheller H.V."/>
            <person name="Schulz B."/>
            <person name="Schulz C."/>
            <person name="Shakirov E.V."/>
            <person name="Shibagaki N."/>
            <person name="Shinohara N."/>
            <person name="Shippen D.E."/>
            <person name="Soerensen I."/>
            <person name="Sotooka R."/>
            <person name="Sugimoto N."/>
            <person name="Sugita M."/>
            <person name="Sumikawa N."/>
            <person name="Tanurdzic M."/>
            <person name="Theissen G."/>
            <person name="Ulvskov P."/>
            <person name="Wakazuki S."/>
            <person name="Weng J.K."/>
            <person name="Willats W.W."/>
            <person name="Wipf D."/>
            <person name="Wolf P.G."/>
            <person name="Yang L."/>
            <person name="Zimmer A.D."/>
            <person name="Zhu Q."/>
            <person name="Mitros T."/>
            <person name="Hellsten U."/>
            <person name="Loque D."/>
            <person name="Otillar R."/>
            <person name="Salamov A."/>
            <person name="Schmutz J."/>
            <person name="Shapiro H."/>
            <person name="Lindquist E."/>
            <person name="Lucas S."/>
            <person name="Rokhsar D."/>
            <person name="Grigoriev I.V."/>
        </authorList>
    </citation>
    <scope>NUCLEOTIDE SEQUENCE [LARGE SCALE GENOMIC DNA]</scope>
</reference>
<dbReference type="SMART" id="SM00444">
    <property type="entry name" value="GYF"/>
    <property type="match status" value="1"/>
</dbReference>
<gene>
    <name evidence="3" type="ORF">SELMODRAFT_438556</name>
</gene>
<dbReference type="AlphaFoldDB" id="D8QWQ6"/>
<name>D8QWQ6_SELML</name>
<dbReference type="PROSITE" id="PS50829">
    <property type="entry name" value="GYF"/>
    <property type="match status" value="1"/>
</dbReference>
<feature type="compositionally biased region" description="Low complexity" evidence="1">
    <location>
        <begin position="216"/>
        <end position="228"/>
    </location>
</feature>
<dbReference type="Gramene" id="EFJ35675">
    <property type="protein sequence ID" value="EFJ35675"/>
    <property type="gene ID" value="SELMODRAFT_438556"/>
</dbReference>
<feature type="region of interest" description="Disordered" evidence="1">
    <location>
        <begin position="1"/>
        <end position="113"/>
    </location>
</feature>
<dbReference type="InParanoid" id="D8QWQ6"/>
<evidence type="ECO:0000313" key="4">
    <source>
        <dbReference type="Proteomes" id="UP000001514"/>
    </source>
</evidence>